<keyword evidence="5" id="KW-0410">Iron transport</keyword>
<evidence type="ECO:0000256" key="12">
    <source>
        <dbReference type="ARBA" id="ARBA00023170"/>
    </source>
</evidence>
<dbReference type="InterPro" id="IPR039426">
    <property type="entry name" value="TonB-dep_rcpt-like"/>
</dbReference>
<feature type="chain" id="PRO_5047189496" evidence="16">
    <location>
        <begin position="31"/>
        <end position="797"/>
    </location>
</feature>
<evidence type="ECO:0000256" key="8">
    <source>
        <dbReference type="ARBA" id="ARBA00023004"/>
    </source>
</evidence>
<dbReference type="Proteomes" id="UP000642144">
    <property type="component" value="Unassembled WGS sequence"/>
</dbReference>
<evidence type="ECO:0000256" key="9">
    <source>
        <dbReference type="ARBA" id="ARBA00023065"/>
    </source>
</evidence>
<dbReference type="Gene3D" id="2.170.130.10">
    <property type="entry name" value="TonB-dependent receptor, plug domain"/>
    <property type="match status" value="1"/>
</dbReference>
<accession>A0ABW9W3E1</accession>
<feature type="domain" description="TonB-dependent receptor-like beta-barrel" evidence="17">
    <location>
        <begin position="278"/>
        <end position="752"/>
    </location>
</feature>
<dbReference type="InterPro" id="IPR037066">
    <property type="entry name" value="Plug_dom_sf"/>
</dbReference>
<evidence type="ECO:0000256" key="11">
    <source>
        <dbReference type="ARBA" id="ARBA00023136"/>
    </source>
</evidence>
<evidence type="ECO:0000256" key="1">
    <source>
        <dbReference type="ARBA" id="ARBA00004571"/>
    </source>
</evidence>
<evidence type="ECO:0000256" key="15">
    <source>
        <dbReference type="RuleBase" id="RU003357"/>
    </source>
</evidence>
<evidence type="ECO:0000313" key="19">
    <source>
        <dbReference type="EMBL" id="MYN28199.1"/>
    </source>
</evidence>
<keyword evidence="12 19" id="KW-0675">Receptor</keyword>
<evidence type="ECO:0000256" key="5">
    <source>
        <dbReference type="ARBA" id="ARBA00022496"/>
    </source>
</evidence>
<keyword evidence="10 15" id="KW-0798">TonB box</keyword>
<evidence type="ECO:0000256" key="4">
    <source>
        <dbReference type="ARBA" id="ARBA00022452"/>
    </source>
</evidence>
<comment type="subcellular location">
    <subcellularLocation>
        <location evidence="1 14">Cell outer membrane</location>
        <topology evidence="1 14">Multi-pass membrane protein</topology>
    </subcellularLocation>
</comment>
<dbReference type="PANTHER" id="PTHR32552:SF89">
    <property type="entry name" value="CATECHOLATE SIDEROPHORE RECEPTOR FIU"/>
    <property type="match status" value="1"/>
</dbReference>
<evidence type="ECO:0000256" key="14">
    <source>
        <dbReference type="PROSITE-ProRule" id="PRU01360"/>
    </source>
</evidence>
<gene>
    <name evidence="19" type="ORF">GTP69_17455</name>
</gene>
<keyword evidence="8" id="KW-0408">Iron</keyword>
<reference evidence="19 20" key="1">
    <citation type="submission" date="2019-12" db="EMBL/GenBank/DDBJ databases">
        <title>Novel species isolated from a subtropical stream in China.</title>
        <authorList>
            <person name="Lu H."/>
        </authorList>
    </citation>
    <scope>NUCLEOTIDE SEQUENCE [LARGE SCALE GENOMIC DNA]</scope>
    <source>
        <strain evidence="19 20">CY42W</strain>
    </source>
</reference>
<protein>
    <submittedName>
        <fullName evidence="19">TonB-dependent receptor</fullName>
    </submittedName>
</protein>
<keyword evidence="3 14" id="KW-0813">Transport</keyword>
<comment type="caution">
    <text evidence="19">The sequence shown here is derived from an EMBL/GenBank/DDBJ whole genome shotgun (WGS) entry which is preliminary data.</text>
</comment>
<dbReference type="InterPro" id="IPR012910">
    <property type="entry name" value="Plug_dom"/>
</dbReference>
<dbReference type="InterPro" id="IPR000531">
    <property type="entry name" value="Beta-barrel_TonB"/>
</dbReference>
<dbReference type="RefSeq" id="WP_161056049.1">
    <property type="nucleotide sequence ID" value="NZ_WWCT01000014.1"/>
</dbReference>
<keyword evidence="6 14" id="KW-0812">Transmembrane</keyword>
<evidence type="ECO:0000256" key="6">
    <source>
        <dbReference type="ARBA" id="ARBA00022692"/>
    </source>
</evidence>
<organism evidence="19 20">
    <name type="scientific">Duganella levis</name>
    <dbReference type="NCBI Taxonomy" id="2692169"/>
    <lineage>
        <taxon>Bacteria</taxon>
        <taxon>Pseudomonadati</taxon>
        <taxon>Pseudomonadota</taxon>
        <taxon>Betaproteobacteria</taxon>
        <taxon>Burkholderiales</taxon>
        <taxon>Oxalobacteraceae</taxon>
        <taxon>Telluria group</taxon>
        <taxon>Duganella</taxon>
    </lineage>
</organism>
<keyword evidence="9" id="KW-0406">Ion transport</keyword>
<dbReference type="Gene3D" id="2.40.170.20">
    <property type="entry name" value="TonB-dependent receptor, beta-barrel domain"/>
    <property type="match status" value="1"/>
</dbReference>
<comment type="similarity">
    <text evidence="2 14 15">Belongs to the TonB-dependent receptor family.</text>
</comment>
<evidence type="ECO:0000256" key="3">
    <source>
        <dbReference type="ARBA" id="ARBA00022448"/>
    </source>
</evidence>
<keyword evidence="4 14" id="KW-1134">Transmembrane beta strand</keyword>
<evidence type="ECO:0000256" key="10">
    <source>
        <dbReference type="ARBA" id="ARBA00023077"/>
    </source>
</evidence>
<name>A0ABW9W3E1_9BURK</name>
<dbReference type="EMBL" id="WWCT01000014">
    <property type="protein sequence ID" value="MYN28199.1"/>
    <property type="molecule type" value="Genomic_DNA"/>
</dbReference>
<keyword evidence="20" id="KW-1185">Reference proteome</keyword>
<proteinExistence type="inferred from homology"/>
<dbReference type="InterPro" id="IPR036942">
    <property type="entry name" value="Beta-barrel_TonB_sf"/>
</dbReference>
<dbReference type="PROSITE" id="PS52016">
    <property type="entry name" value="TONB_DEPENDENT_REC_3"/>
    <property type="match status" value="1"/>
</dbReference>
<evidence type="ECO:0000256" key="13">
    <source>
        <dbReference type="ARBA" id="ARBA00023237"/>
    </source>
</evidence>
<keyword evidence="11 14" id="KW-0472">Membrane</keyword>
<evidence type="ECO:0000313" key="20">
    <source>
        <dbReference type="Proteomes" id="UP000642144"/>
    </source>
</evidence>
<sequence>MQSKQSPVLRLSVIAVAAHLAALSAGAAFAQEAAEPAAATPGKAEVVITGKKLGMGLMVTEDAPKARSTITAEELEKQRPTGNAYEALEMLPAVNSFNYDATGLFGGGLTLRGFNSDQIGATINGVPVNDSGSFAVYPQEYVDQENTCSETVTQGSTDVDSPQVGATGGNFGITTCNPEDKQRVRVMQTLGQLNLTKTYIRFDSGLFSDKRSKFFISASHAEADKWKGQGGAKRDHIDTGFNYDWDRFNYVHATVLYNEAINNNFLAMSKAELAQNGYYYDYSAKFPGHVTPGAGAQNDTAPSPVYYGLALNPFRNVIASATAKFRLNEDTDIKVVPYWWYGYGTGGTQQQLITEANVAIVKDGGTGVKTGSIDLNGDGDTKDKVLMAEGSFTRTSRPGISLAVTHTMGNHTLLAGAWIERANHEQTSPMVAINNDGSYDPWLQANNIYRPDGTKLQVFRDVKTVSTAYQAFVQDTYTAMDDRLTLNFGVRTPHIKRDFTNFANEGSLPLSGKQYSVERTYKDVLPQLGARFKVTNDDQLYASLAKNMKAPGNFIYLPNNGNVTLVNGVPTVVNDVKEEVSWNLDVGYRHQDKDIIATFNVYSIYFKDRLATAYDPSTDTKATSNVGNVRNNGFEVELGNTPINGWAFYGSLGYSKSEMQDNLALAKGFAPLATKGNEFPLTPKWKVGVSAEYQDGAFYGRLKAKTTARQYSTMANDEYVGGYTLLGLDAGYTFPNQGWLKRPKITMNVSNLGNKQYLNPASATATNALAYPGITASKISYYAGAPRFLSLTFSGDY</sequence>
<dbReference type="PANTHER" id="PTHR32552">
    <property type="entry name" value="FERRICHROME IRON RECEPTOR-RELATED"/>
    <property type="match status" value="1"/>
</dbReference>
<evidence type="ECO:0000256" key="16">
    <source>
        <dbReference type="SAM" id="SignalP"/>
    </source>
</evidence>
<evidence type="ECO:0000259" key="17">
    <source>
        <dbReference type="Pfam" id="PF00593"/>
    </source>
</evidence>
<dbReference type="SUPFAM" id="SSF56935">
    <property type="entry name" value="Porins"/>
    <property type="match status" value="1"/>
</dbReference>
<evidence type="ECO:0000256" key="2">
    <source>
        <dbReference type="ARBA" id="ARBA00009810"/>
    </source>
</evidence>
<evidence type="ECO:0000256" key="7">
    <source>
        <dbReference type="ARBA" id="ARBA00022729"/>
    </source>
</evidence>
<keyword evidence="13 14" id="KW-0998">Cell outer membrane</keyword>
<dbReference type="Pfam" id="PF00593">
    <property type="entry name" value="TonB_dep_Rec_b-barrel"/>
    <property type="match status" value="1"/>
</dbReference>
<evidence type="ECO:0000259" key="18">
    <source>
        <dbReference type="Pfam" id="PF07715"/>
    </source>
</evidence>
<feature type="domain" description="TonB-dependent receptor plug" evidence="18">
    <location>
        <begin position="61"/>
        <end position="160"/>
    </location>
</feature>
<feature type="signal peptide" evidence="16">
    <location>
        <begin position="1"/>
        <end position="30"/>
    </location>
</feature>
<dbReference type="Pfam" id="PF07715">
    <property type="entry name" value="Plug"/>
    <property type="match status" value="1"/>
</dbReference>
<keyword evidence="7 16" id="KW-0732">Signal</keyword>